<feature type="region of interest" description="Disordered" evidence="1">
    <location>
        <begin position="280"/>
        <end position="307"/>
    </location>
</feature>
<feature type="domain" description="ER-bound oxygenase mpaB/mpaB'/Rubber oxygenase catalytic" evidence="2">
    <location>
        <begin position="46"/>
        <end position="275"/>
    </location>
</feature>
<sequence>MLPDVRGRLGRSLFHRVAGPEGPARRARIHGTPGPRWFGPERPIRTVHADAAMFTGGLAALLLQSLHPLAMAAVAAHSGYRGDPWGRLQRTSTFLAVTTYGTAGDAQRAVDRVRGIHARISGTTADGEAYRAADPHLLAWVHLCETDCFLRAHERYGAHRLDAGGYDAYVADTARVAEALGVADPPRDRRALAERLDAYRPELRATPEARATARFLLLRPPVPPPALPFYAVLAANAVSLLPPWARGLLWLPRVPLVEDIAVRPAGHALTWAIRWAMNPPPSSPADRTDDPAGPARQGAVKARGSGV</sequence>
<proteinExistence type="predicted"/>
<dbReference type="RefSeq" id="WP_381798856.1">
    <property type="nucleotide sequence ID" value="NZ_JBHYTS010000066.1"/>
</dbReference>
<evidence type="ECO:0000313" key="3">
    <source>
        <dbReference type="EMBL" id="MFE1754748.1"/>
    </source>
</evidence>
<gene>
    <name evidence="3" type="ORF">ACFW88_30110</name>
</gene>
<dbReference type="Proteomes" id="UP001599756">
    <property type="component" value="Unassembled WGS sequence"/>
</dbReference>
<dbReference type="EMBL" id="JBHYTS010000066">
    <property type="protein sequence ID" value="MFE1754748.1"/>
    <property type="molecule type" value="Genomic_DNA"/>
</dbReference>
<dbReference type="InterPro" id="IPR018713">
    <property type="entry name" value="MPAB/Lcp_cat_dom"/>
</dbReference>
<reference evidence="3 4" key="1">
    <citation type="submission" date="2024-09" db="EMBL/GenBank/DDBJ databases">
        <title>The Natural Products Discovery Center: Release of the First 8490 Sequenced Strains for Exploring Actinobacteria Biosynthetic Diversity.</title>
        <authorList>
            <person name="Kalkreuter E."/>
            <person name="Kautsar S.A."/>
            <person name="Yang D."/>
            <person name="Bader C.D."/>
            <person name="Teijaro C.N."/>
            <person name="Fluegel L."/>
            <person name="Davis C.M."/>
            <person name="Simpson J.R."/>
            <person name="Lauterbach L."/>
            <person name="Steele A.D."/>
            <person name="Gui C."/>
            <person name="Meng S."/>
            <person name="Li G."/>
            <person name="Viehrig K."/>
            <person name="Ye F."/>
            <person name="Su P."/>
            <person name="Kiefer A.F."/>
            <person name="Nichols A."/>
            <person name="Cepeda A.J."/>
            <person name="Yan W."/>
            <person name="Fan B."/>
            <person name="Jiang Y."/>
            <person name="Adhikari A."/>
            <person name="Zheng C.-J."/>
            <person name="Schuster L."/>
            <person name="Cowan T.M."/>
            <person name="Smanski M.J."/>
            <person name="Chevrette M.G."/>
            <person name="De Carvalho L.P.S."/>
            <person name="Shen B."/>
        </authorList>
    </citation>
    <scope>NUCLEOTIDE SEQUENCE [LARGE SCALE GENOMIC DNA]</scope>
    <source>
        <strain evidence="3 4">NPDC059500</strain>
    </source>
</reference>
<comment type="caution">
    <text evidence="3">The sequence shown here is derived from an EMBL/GenBank/DDBJ whole genome shotgun (WGS) entry which is preliminary data.</text>
</comment>
<evidence type="ECO:0000259" key="2">
    <source>
        <dbReference type="Pfam" id="PF09995"/>
    </source>
</evidence>
<keyword evidence="3" id="KW-0560">Oxidoreductase</keyword>
<keyword evidence="4" id="KW-1185">Reference proteome</keyword>
<name>A0ABW6HE34_9ACTN</name>
<dbReference type="PANTHER" id="PTHR36151:SF3">
    <property type="entry name" value="ER-BOUND OXYGENASE MPAB_MPAB'_RUBBER OXYGENASE CATALYTIC DOMAIN-CONTAINING PROTEIN"/>
    <property type="match status" value="1"/>
</dbReference>
<accession>A0ABW6HE34</accession>
<evidence type="ECO:0000256" key="1">
    <source>
        <dbReference type="SAM" id="MobiDB-lite"/>
    </source>
</evidence>
<evidence type="ECO:0000313" key="4">
    <source>
        <dbReference type="Proteomes" id="UP001599756"/>
    </source>
</evidence>
<dbReference type="Pfam" id="PF09995">
    <property type="entry name" value="MPAB_Lcp_cat"/>
    <property type="match status" value="1"/>
</dbReference>
<dbReference type="GO" id="GO:0016491">
    <property type="term" value="F:oxidoreductase activity"/>
    <property type="evidence" value="ECO:0007669"/>
    <property type="project" value="UniProtKB-KW"/>
</dbReference>
<dbReference type="PANTHER" id="PTHR36151">
    <property type="entry name" value="BLR2777 PROTEIN"/>
    <property type="match status" value="1"/>
</dbReference>
<organism evidence="3 4">
    <name type="scientific">Streptomyces anandii</name>
    <dbReference type="NCBI Taxonomy" id="285454"/>
    <lineage>
        <taxon>Bacteria</taxon>
        <taxon>Bacillati</taxon>
        <taxon>Actinomycetota</taxon>
        <taxon>Actinomycetes</taxon>
        <taxon>Kitasatosporales</taxon>
        <taxon>Streptomycetaceae</taxon>
        <taxon>Streptomyces</taxon>
    </lineage>
</organism>
<protein>
    <submittedName>
        <fullName evidence="3">Oxygenase MpaB family protein</fullName>
        <ecNumber evidence="3">1.-.-.-</ecNumber>
    </submittedName>
</protein>
<dbReference type="EC" id="1.-.-.-" evidence="3"/>